<accession>A0ABS2XJM7</accession>
<dbReference type="EMBL" id="JAAWVQ010037900">
    <property type="protein sequence ID" value="MBN3274206.1"/>
    <property type="molecule type" value="Genomic_DNA"/>
</dbReference>
<protein>
    <submittedName>
        <fullName evidence="3">ENDD1 protein</fullName>
    </submittedName>
</protein>
<feature type="non-terminal residue" evidence="3">
    <location>
        <position position="1"/>
    </location>
</feature>
<sequence>MEECPGNRPEQKPWLDQVMGSQAVDQDYSGTRYTKAHLNTNGHHNGSAQSATFTLTNAVPQIQALNTLWAKQYEEQMQHFIDSVRSGPCPSAYVLTGAIPSNNQMNKRVTIPSSIWSAFCCVNNNNNQVPTGSMAFWLENNPNVTNIEIMTLQDLQDKLGKKLNSQVTLFQNNCKMLA</sequence>
<gene>
    <name evidence="3" type="primary">Endod1_1</name>
    <name evidence="3" type="ORF">GTO93_0008571</name>
</gene>
<name>A0ABS2XJM7_POLSP</name>
<dbReference type="PANTHER" id="PTHR21472">
    <property type="entry name" value="ENDONUCLEASE DOMAIN-CONTAINING 1 PROTEIN ENDOD1"/>
    <property type="match status" value="1"/>
</dbReference>
<dbReference type="SUPFAM" id="SSF54060">
    <property type="entry name" value="His-Me finger endonucleases"/>
    <property type="match status" value="1"/>
</dbReference>
<evidence type="ECO:0000259" key="2">
    <source>
        <dbReference type="SMART" id="SM00892"/>
    </source>
</evidence>
<dbReference type="Pfam" id="PF01223">
    <property type="entry name" value="Endonuclease_NS"/>
    <property type="match status" value="1"/>
</dbReference>
<proteinExistence type="predicted"/>
<dbReference type="InterPro" id="IPR044929">
    <property type="entry name" value="DNA/RNA_non-sp_Endonuclease_sf"/>
</dbReference>
<dbReference type="PANTHER" id="PTHR21472:SF7">
    <property type="entry name" value="ENDONUCLEASE G, MITOCHONDRIAL-LIKE ISOFORM X2"/>
    <property type="match status" value="1"/>
</dbReference>
<evidence type="ECO:0000259" key="1">
    <source>
        <dbReference type="SMART" id="SM00477"/>
    </source>
</evidence>
<evidence type="ECO:0000313" key="3">
    <source>
        <dbReference type="EMBL" id="MBN3274206.1"/>
    </source>
</evidence>
<dbReference type="SMART" id="SM00477">
    <property type="entry name" value="NUC"/>
    <property type="match status" value="1"/>
</dbReference>
<dbReference type="InterPro" id="IPR001604">
    <property type="entry name" value="Endo_G_ENPP1-like_dom"/>
</dbReference>
<feature type="domain" description="DNA/RNA non-specific endonuclease/pyrophosphatase/phosphodiesterase" evidence="2">
    <location>
        <begin position="2"/>
        <end position="162"/>
    </location>
</feature>
<organism evidence="3 4">
    <name type="scientific">Polyodon spathula</name>
    <name type="common">North American paddlefish</name>
    <name type="synonym">Squalus spathula</name>
    <dbReference type="NCBI Taxonomy" id="7913"/>
    <lineage>
        <taxon>Eukaryota</taxon>
        <taxon>Metazoa</taxon>
        <taxon>Chordata</taxon>
        <taxon>Craniata</taxon>
        <taxon>Vertebrata</taxon>
        <taxon>Euteleostomi</taxon>
        <taxon>Actinopterygii</taxon>
        <taxon>Chondrostei</taxon>
        <taxon>Acipenseriformes</taxon>
        <taxon>Polyodontidae</taxon>
        <taxon>Polyodon</taxon>
    </lineage>
</organism>
<dbReference type="SMART" id="SM00892">
    <property type="entry name" value="Endonuclease_NS"/>
    <property type="match status" value="1"/>
</dbReference>
<evidence type="ECO:0000313" key="4">
    <source>
        <dbReference type="Proteomes" id="UP001166093"/>
    </source>
</evidence>
<keyword evidence="4" id="KW-1185">Reference proteome</keyword>
<dbReference type="InterPro" id="IPR044925">
    <property type="entry name" value="His-Me_finger_sf"/>
</dbReference>
<feature type="domain" description="ENPP1-3/EXOG-like endonuclease/phosphodiesterase" evidence="1">
    <location>
        <begin position="6"/>
        <end position="162"/>
    </location>
</feature>
<feature type="non-terminal residue" evidence="3">
    <location>
        <position position="178"/>
    </location>
</feature>
<dbReference type="Proteomes" id="UP001166093">
    <property type="component" value="Unassembled WGS sequence"/>
</dbReference>
<dbReference type="InterPro" id="IPR020821">
    <property type="entry name" value="ENPP1-3/EXOG-like_nuc-like"/>
</dbReference>
<dbReference type="InterPro" id="IPR039015">
    <property type="entry name" value="ENDOD1"/>
</dbReference>
<comment type="caution">
    <text evidence="3">The sequence shown here is derived from an EMBL/GenBank/DDBJ whole genome shotgun (WGS) entry which is preliminary data.</text>
</comment>
<dbReference type="Gene3D" id="3.40.570.10">
    <property type="entry name" value="Extracellular Endonuclease, subunit A"/>
    <property type="match status" value="1"/>
</dbReference>
<reference evidence="3" key="1">
    <citation type="journal article" date="2021" name="Cell">
        <title>Tracing the genetic footprints of vertebrate landing in non-teleost ray-finned fishes.</title>
        <authorList>
            <person name="Bi X."/>
            <person name="Wang K."/>
            <person name="Yang L."/>
            <person name="Pan H."/>
            <person name="Jiang H."/>
            <person name="Wei Q."/>
            <person name="Fang M."/>
            <person name="Yu H."/>
            <person name="Zhu C."/>
            <person name="Cai Y."/>
            <person name="He Y."/>
            <person name="Gan X."/>
            <person name="Zeng H."/>
            <person name="Yu D."/>
            <person name="Zhu Y."/>
            <person name="Jiang H."/>
            <person name="Qiu Q."/>
            <person name="Yang H."/>
            <person name="Zhang Y.E."/>
            <person name="Wang W."/>
            <person name="Zhu M."/>
            <person name="He S."/>
            <person name="Zhang G."/>
        </authorList>
    </citation>
    <scope>NUCLEOTIDE SEQUENCE</scope>
    <source>
        <strain evidence="3">Pddl_001</strain>
    </source>
</reference>